<reference evidence="4" key="2">
    <citation type="submission" date="2021-04" db="EMBL/GenBank/DDBJ databases">
        <authorList>
            <person name="Gilroy R."/>
        </authorList>
    </citation>
    <scope>NUCLEOTIDE SEQUENCE</scope>
    <source>
        <strain evidence="4">CHK188-16595</strain>
    </source>
</reference>
<evidence type="ECO:0000313" key="4">
    <source>
        <dbReference type="EMBL" id="HJB74934.1"/>
    </source>
</evidence>
<keyword evidence="2 4" id="KW-0378">Hydrolase</keyword>
<dbReference type="CDD" id="cd01310">
    <property type="entry name" value="TatD_DNAse"/>
    <property type="match status" value="1"/>
</dbReference>
<dbReference type="InterPro" id="IPR001130">
    <property type="entry name" value="TatD-like"/>
</dbReference>
<dbReference type="InterPro" id="IPR015991">
    <property type="entry name" value="TatD/YcfH-like"/>
</dbReference>
<dbReference type="Proteomes" id="UP000823877">
    <property type="component" value="Unassembled WGS sequence"/>
</dbReference>
<feature type="binding site" evidence="3">
    <location>
        <position position="11"/>
    </location>
    <ligand>
        <name>a divalent metal cation</name>
        <dbReference type="ChEBI" id="CHEBI:60240"/>
        <label>1</label>
    </ligand>
</feature>
<dbReference type="PROSITE" id="PS01091">
    <property type="entry name" value="TATD_3"/>
    <property type="match status" value="1"/>
</dbReference>
<dbReference type="GO" id="GO:0005829">
    <property type="term" value="C:cytosol"/>
    <property type="evidence" value="ECO:0007669"/>
    <property type="project" value="TreeGrafter"/>
</dbReference>
<dbReference type="SUPFAM" id="SSF51556">
    <property type="entry name" value="Metallo-dependent hydrolases"/>
    <property type="match status" value="1"/>
</dbReference>
<keyword evidence="1 3" id="KW-0479">Metal-binding</keyword>
<dbReference type="AlphaFoldDB" id="A0A9D2MJ05"/>
<evidence type="ECO:0000313" key="5">
    <source>
        <dbReference type="Proteomes" id="UP000823877"/>
    </source>
</evidence>
<dbReference type="NCBIfam" id="TIGR00010">
    <property type="entry name" value="YchF/TatD family DNA exonuclease"/>
    <property type="match status" value="1"/>
</dbReference>
<evidence type="ECO:0000256" key="3">
    <source>
        <dbReference type="PIRSR" id="PIRSR005902-1"/>
    </source>
</evidence>
<name>A0A9D2MJ05_9FIRM</name>
<organism evidence="4 5">
    <name type="scientific">Candidatus Eubacterium faecale</name>
    <dbReference type="NCBI Taxonomy" id="2838568"/>
    <lineage>
        <taxon>Bacteria</taxon>
        <taxon>Bacillati</taxon>
        <taxon>Bacillota</taxon>
        <taxon>Clostridia</taxon>
        <taxon>Eubacteriales</taxon>
        <taxon>Eubacteriaceae</taxon>
        <taxon>Eubacterium</taxon>
    </lineage>
</organism>
<dbReference type="Gene3D" id="3.20.20.140">
    <property type="entry name" value="Metal-dependent hydrolases"/>
    <property type="match status" value="1"/>
</dbReference>
<gene>
    <name evidence="4" type="ORF">IAA37_04575</name>
</gene>
<dbReference type="InterPro" id="IPR018228">
    <property type="entry name" value="DNase_TatD-rel_CS"/>
</dbReference>
<feature type="binding site" evidence="3">
    <location>
        <position position="131"/>
    </location>
    <ligand>
        <name>a divalent metal cation</name>
        <dbReference type="ChEBI" id="CHEBI:60240"/>
        <label>2</label>
    </ligand>
</feature>
<dbReference type="GO" id="GO:0004536">
    <property type="term" value="F:DNA nuclease activity"/>
    <property type="evidence" value="ECO:0007669"/>
    <property type="project" value="InterPro"/>
</dbReference>
<protein>
    <submittedName>
        <fullName evidence="4">TatD family hydrolase</fullName>
    </submittedName>
</protein>
<comment type="caution">
    <text evidence="4">The sequence shown here is derived from an EMBL/GenBank/DDBJ whole genome shotgun (WGS) entry which is preliminary data.</text>
</comment>
<dbReference type="PIRSF" id="PIRSF005902">
    <property type="entry name" value="DNase_TatD"/>
    <property type="match status" value="1"/>
</dbReference>
<dbReference type="InterPro" id="IPR032466">
    <property type="entry name" value="Metal_Hydrolase"/>
</dbReference>
<sequence length="254" mass="28392">MYSNIFDTHSHYDDAQFDADRNDLLKSLPQKGVIGVVSCGCDPESTRFNAGLAEQYDYIYFAAGLHPENLEGLKMDDLDEIECYAKEEKCVAIGEIGLDYHWMASSKEVQKEFFAAQCELANKLDMPVIVHDREAHADTLAILKQYRPKGVLHCFSGSAETAKEIVKMGMYIGLNGVATFKNARKSIEAAKAIPIERLVLETDCPYLAPVPHRGKRNDSSFIPFIAERLGEELGIPAQELLNITAQNAKRLYEL</sequence>
<feature type="binding site" evidence="3">
    <location>
        <position position="9"/>
    </location>
    <ligand>
        <name>a divalent metal cation</name>
        <dbReference type="ChEBI" id="CHEBI:60240"/>
        <label>1</label>
    </ligand>
</feature>
<proteinExistence type="predicted"/>
<feature type="binding site" evidence="3">
    <location>
        <position position="203"/>
    </location>
    <ligand>
        <name>a divalent metal cation</name>
        <dbReference type="ChEBI" id="CHEBI:60240"/>
        <label>1</label>
    </ligand>
</feature>
<feature type="binding site" evidence="3">
    <location>
        <position position="95"/>
    </location>
    <ligand>
        <name>a divalent metal cation</name>
        <dbReference type="ChEBI" id="CHEBI:60240"/>
        <label>1</label>
    </ligand>
</feature>
<dbReference type="EMBL" id="DWXN01000010">
    <property type="protein sequence ID" value="HJB74934.1"/>
    <property type="molecule type" value="Genomic_DNA"/>
</dbReference>
<accession>A0A9D2MJ05</accession>
<dbReference type="GO" id="GO:0046872">
    <property type="term" value="F:metal ion binding"/>
    <property type="evidence" value="ECO:0007669"/>
    <property type="project" value="UniProtKB-KW"/>
</dbReference>
<dbReference type="GO" id="GO:0016788">
    <property type="term" value="F:hydrolase activity, acting on ester bonds"/>
    <property type="evidence" value="ECO:0007669"/>
    <property type="project" value="InterPro"/>
</dbReference>
<reference evidence="4" key="1">
    <citation type="journal article" date="2021" name="PeerJ">
        <title>Extensive microbial diversity within the chicken gut microbiome revealed by metagenomics and culture.</title>
        <authorList>
            <person name="Gilroy R."/>
            <person name="Ravi A."/>
            <person name="Getino M."/>
            <person name="Pursley I."/>
            <person name="Horton D.L."/>
            <person name="Alikhan N.F."/>
            <person name="Baker D."/>
            <person name="Gharbi K."/>
            <person name="Hall N."/>
            <person name="Watson M."/>
            <person name="Adriaenssens E.M."/>
            <person name="Foster-Nyarko E."/>
            <person name="Jarju S."/>
            <person name="Secka A."/>
            <person name="Antonio M."/>
            <person name="Oren A."/>
            <person name="Chaudhuri R.R."/>
            <person name="La Ragione R."/>
            <person name="Hildebrand F."/>
            <person name="Pallen M.J."/>
        </authorList>
    </citation>
    <scope>NUCLEOTIDE SEQUENCE</scope>
    <source>
        <strain evidence="4">CHK188-16595</strain>
    </source>
</reference>
<evidence type="ECO:0000256" key="1">
    <source>
        <dbReference type="ARBA" id="ARBA00022723"/>
    </source>
</evidence>
<dbReference type="FunFam" id="3.20.20.140:FF:000005">
    <property type="entry name" value="TatD family hydrolase"/>
    <property type="match status" value="1"/>
</dbReference>
<dbReference type="PANTHER" id="PTHR46124:SF2">
    <property type="entry name" value="D-AMINOACYL-TRNA DEACYLASE"/>
    <property type="match status" value="1"/>
</dbReference>
<feature type="binding site" evidence="3">
    <location>
        <position position="153"/>
    </location>
    <ligand>
        <name>a divalent metal cation</name>
        <dbReference type="ChEBI" id="CHEBI:60240"/>
        <label>2</label>
    </ligand>
</feature>
<dbReference type="Pfam" id="PF01026">
    <property type="entry name" value="TatD_DNase"/>
    <property type="match status" value="1"/>
</dbReference>
<dbReference type="PANTHER" id="PTHR46124">
    <property type="entry name" value="D-AMINOACYL-TRNA DEACYLASE"/>
    <property type="match status" value="1"/>
</dbReference>
<evidence type="ECO:0000256" key="2">
    <source>
        <dbReference type="ARBA" id="ARBA00022801"/>
    </source>
</evidence>